<protein>
    <submittedName>
        <fullName evidence="1">Uncharacterized protein</fullName>
    </submittedName>
</protein>
<comment type="caution">
    <text evidence="1">The sequence shown here is derived from an EMBL/GenBank/DDBJ whole genome shotgun (WGS) entry which is preliminary data.</text>
</comment>
<keyword evidence="2" id="KW-1185">Reference proteome</keyword>
<evidence type="ECO:0000313" key="2">
    <source>
        <dbReference type="Proteomes" id="UP000494165"/>
    </source>
</evidence>
<reference evidence="1 2" key="1">
    <citation type="submission" date="2020-04" db="EMBL/GenBank/DDBJ databases">
        <authorList>
            <person name="Alioto T."/>
            <person name="Alioto T."/>
            <person name="Gomez Garrido J."/>
        </authorList>
    </citation>
    <scope>NUCLEOTIDE SEQUENCE [LARGE SCALE GENOMIC DNA]</scope>
</reference>
<dbReference type="AlphaFoldDB" id="A0A8S1CNH9"/>
<name>A0A8S1CNH9_9INSE</name>
<sequence length="165" mass="18115">MINEFDLDFKITKNQAQARQAPGHASETAGTLLRLLIIRADQKAKLRTKKGKKGETMTNEGAGAKTILKKTSGFLTADLTKLCAKLQGDQVRESTLKINFGDLLFEAPIRLETRGTCYGRCGAGVAVYKLGSEAVVRQWRNRTESRCVARSRLPAIAFCMRSGGH</sequence>
<evidence type="ECO:0000313" key="1">
    <source>
        <dbReference type="EMBL" id="CAB3369806.1"/>
    </source>
</evidence>
<organism evidence="1 2">
    <name type="scientific">Cloeon dipterum</name>
    <dbReference type="NCBI Taxonomy" id="197152"/>
    <lineage>
        <taxon>Eukaryota</taxon>
        <taxon>Metazoa</taxon>
        <taxon>Ecdysozoa</taxon>
        <taxon>Arthropoda</taxon>
        <taxon>Hexapoda</taxon>
        <taxon>Insecta</taxon>
        <taxon>Pterygota</taxon>
        <taxon>Palaeoptera</taxon>
        <taxon>Ephemeroptera</taxon>
        <taxon>Pisciforma</taxon>
        <taxon>Baetidae</taxon>
        <taxon>Cloeon</taxon>
    </lineage>
</organism>
<gene>
    <name evidence="1" type="ORF">CLODIP_2_CD14106</name>
</gene>
<dbReference type="Proteomes" id="UP000494165">
    <property type="component" value="Unassembled WGS sequence"/>
</dbReference>
<accession>A0A8S1CNH9</accession>
<dbReference type="EMBL" id="CADEPI010000048">
    <property type="protein sequence ID" value="CAB3369806.1"/>
    <property type="molecule type" value="Genomic_DNA"/>
</dbReference>
<proteinExistence type="predicted"/>